<evidence type="ECO:0000313" key="1">
    <source>
        <dbReference type="EMBL" id="KAL0201552.1"/>
    </source>
</evidence>
<feature type="non-terminal residue" evidence="1">
    <location>
        <position position="1"/>
    </location>
</feature>
<protein>
    <submittedName>
        <fullName evidence="1">Uncharacterized protein</fullName>
    </submittedName>
</protein>
<proteinExistence type="predicted"/>
<keyword evidence="2" id="KW-1185">Reference proteome</keyword>
<dbReference type="PANTHER" id="PTHR47135:SF1">
    <property type="entry name" value="FIBRONECTIN TYPE III DOMAIN-CONTAINING PROTEIN 7"/>
    <property type="match status" value="1"/>
</dbReference>
<dbReference type="PANTHER" id="PTHR47135">
    <property type="entry name" value="FIBRONECTIN TYPE III DOMAIN-CONTAINING PROTEIN 7"/>
    <property type="match status" value="1"/>
</dbReference>
<dbReference type="EMBL" id="JAMKFB020000002">
    <property type="protein sequence ID" value="KAL0201552.1"/>
    <property type="molecule type" value="Genomic_DNA"/>
</dbReference>
<accession>A0ABD0RUS2</accession>
<evidence type="ECO:0000313" key="2">
    <source>
        <dbReference type="Proteomes" id="UP001529510"/>
    </source>
</evidence>
<sequence length="83" mass="9413">VRLYQMENNTLRVYWRSAPGLYNYTADLYGTRSNYTCTTTNGSHGCNISEILCGEVYTVVIAPLTQEGSKVTYCPRRLYSGTR</sequence>
<name>A0ABD0RUS2_CIRMR</name>
<reference evidence="1 2" key="1">
    <citation type="submission" date="2024-05" db="EMBL/GenBank/DDBJ databases">
        <title>Genome sequencing and assembly of Indian major carp, Cirrhinus mrigala (Hamilton, 1822).</title>
        <authorList>
            <person name="Mohindra V."/>
            <person name="Chowdhury L.M."/>
            <person name="Lal K."/>
            <person name="Jena J.K."/>
        </authorList>
    </citation>
    <scope>NUCLEOTIDE SEQUENCE [LARGE SCALE GENOMIC DNA]</scope>
    <source>
        <strain evidence="1">CM1030</strain>
        <tissue evidence="1">Blood</tissue>
    </source>
</reference>
<organism evidence="1 2">
    <name type="scientific">Cirrhinus mrigala</name>
    <name type="common">Mrigala</name>
    <dbReference type="NCBI Taxonomy" id="683832"/>
    <lineage>
        <taxon>Eukaryota</taxon>
        <taxon>Metazoa</taxon>
        <taxon>Chordata</taxon>
        <taxon>Craniata</taxon>
        <taxon>Vertebrata</taxon>
        <taxon>Euteleostomi</taxon>
        <taxon>Actinopterygii</taxon>
        <taxon>Neopterygii</taxon>
        <taxon>Teleostei</taxon>
        <taxon>Ostariophysi</taxon>
        <taxon>Cypriniformes</taxon>
        <taxon>Cyprinidae</taxon>
        <taxon>Labeoninae</taxon>
        <taxon>Labeonini</taxon>
        <taxon>Cirrhinus</taxon>
    </lineage>
</organism>
<dbReference type="AlphaFoldDB" id="A0ABD0RUS2"/>
<gene>
    <name evidence="1" type="ORF">M9458_004739</name>
</gene>
<dbReference type="Proteomes" id="UP001529510">
    <property type="component" value="Unassembled WGS sequence"/>
</dbReference>
<comment type="caution">
    <text evidence="1">The sequence shown here is derived from an EMBL/GenBank/DDBJ whole genome shotgun (WGS) entry which is preliminary data.</text>
</comment>